<sequence length="568" mass="64241">MIQKSLYNLLVAFIATAFLITIAVADTTYNVVCATGAEDKSVAVVINNKAYPLKASPSSSILFTGTAPSAQNYQYAVTDSQGSIIEKEAFSRTLQENTATPNEFYNRTWTTKSVRQLPAMHPPHSTFSSELHPTDEIPTFHFQADQAQIDNMHTNVNDDLTVIGKMTYIRLGDVQTFSEVKFKIGGRNARKYPKLSYNVNIKGKGQNIYGCSRFKLRALGTTDPAYIREDVAYKTLVSLGVPTSGSSFARVFFNGQPMGLYTMIEHFKPSWLRTIFGNGDQSYQHGVLYQGAKRTPQSDKLEHFSDLDYYQDPAAYDDGQYRIKEEPESGQKAGYQPLIDFTKFIHDTGSDNANIWDSQLDLDGFIRYMVHEFFTGLSDNFIINYNNYFLYQDPSQENKFIYLNADFNRVLGNTIYSMEHMLKGDFRSFVLEKTDVIESHASPLLVKLLDTPEVNNRFNELIRDINDRLFSPEVLEPTIDDLVAFIEEDVEWDQALPKPGKEVRVPGKRKEGDPINMRNNDAAYDCWVVAKEGIPFKQAVNGPVEGHPSTIGVKEWVQKKYKAVSQAV</sequence>
<dbReference type="PANTHER" id="PTHR40050:SF1">
    <property type="entry name" value="INNER SPORE COAT PROTEIN H"/>
    <property type="match status" value="1"/>
</dbReference>
<organism evidence="2 3">
    <name type="scientific">Phascolomyces articulosus</name>
    <dbReference type="NCBI Taxonomy" id="60185"/>
    <lineage>
        <taxon>Eukaryota</taxon>
        <taxon>Fungi</taxon>
        <taxon>Fungi incertae sedis</taxon>
        <taxon>Mucoromycota</taxon>
        <taxon>Mucoromycotina</taxon>
        <taxon>Mucoromycetes</taxon>
        <taxon>Mucorales</taxon>
        <taxon>Lichtheimiaceae</taxon>
        <taxon>Phascolomyces</taxon>
    </lineage>
</organism>
<name>A0AAD5K986_9FUNG</name>
<keyword evidence="1" id="KW-0732">Signal</keyword>
<proteinExistence type="predicted"/>
<reference evidence="2" key="1">
    <citation type="journal article" date="2022" name="IScience">
        <title>Evolution of zygomycete secretomes and the origins of terrestrial fungal ecologies.</title>
        <authorList>
            <person name="Chang Y."/>
            <person name="Wang Y."/>
            <person name="Mondo S."/>
            <person name="Ahrendt S."/>
            <person name="Andreopoulos W."/>
            <person name="Barry K."/>
            <person name="Beard J."/>
            <person name="Benny G.L."/>
            <person name="Blankenship S."/>
            <person name="Bonito G."/>
            <person name="Cuomo C."/>
            <person name="Desiro A."/>
            <person name="Gervers K.A."/>
            <person name="Hundley H."/>
            <person name="Kuo A."/>
            <person name="LaButti K."/>
            <person name="Lang B.F."/>
            <person name="Lipzen A."/>
            <person name="O'Donnell K."/>
            <person name="Pangilinan J."/>
            <person name="Reynolds N."/>
            <person name="Sandor L."/>
            <person name="Smith M.E."/>
            <person name="Tsang A."/>
            <person name="Grigoriev I.V."/>
            <person name="Stajich J.E."/>
            <person name="Spatafora J.W."/>
        </authorList>
    </citation>
    <scope>NUCLEOTIDE SEQUENCE</scope>
    <source>
        <strain evidence="2">RSA 2281</strain>
    </source>
</reference>
<evidence type="ECO:0000313" key="3">
    <source>
        <dbReference type="Proteomes" id="UP001209540"/>
    </source>
</evidence>
<accession>A0AAD5K986</accession>
<comment type="caution">
    <text evidence="2">The sequence shown here is derived from an EMBL/GenBank/DDBJ whole genome shotgun (WGS) entry which is preliminary data.</text>
</comment>
<feature type="signal peptide" evidence="1">
    <location>
        <begin position="1"/>
        <end position="25"/>
    </location>
</feature>
<evidence type="ECO:0000313" key="2">
    <source>
        <dbReference type="EMBL" id="KAI9262214.1"/>
    </source>
</evidence>
<dbReference type="AlphaFoldDB" id="A0AAD5K986"/>
<reference evidence="2" key="2">
    <citation type="submission" date="2023-02" db="EMBL/GenBank/DDBJ databases">
        <authorList>
            <consortium name="DOE Joint Genome Institute"/>
            <person name="Mondo S.J."/>
            <person name="Chang Y."/>
            <person name="Wang Y."/>
            <person name="Ahrendt S."/>
            <person name="Andreopoulos W."/>
            <person name="Barry K."/>
            <person name="Beard J."/>
            <person name="Benny G.L."/>
            <person name="Blankenship S."/>
            <person name="Bonito G."/>
            <person name="Cuomo C."/>
            <person name="Desiro A."/>
            <person name="Gervers K.A."/>
            <person name="Hundley H."/>
            <person name="Kuo A."/>
            <person name="LaButti K."/>
            <person name="Lang B.F."/>
            <person name="Lipzen A."/>
            <person name="O'Donnell K."/>
            <person name="Pangilinan J."/>
            <person name="Reynolds N."/>
            <person name="Sandor L."/>
            <person name="Smith M.W."/>
            <person name="Tsang A."/>
            <person name="Grigoriev I.V."/>
            <person name="Stajich J.E."/>
            <person name="Spatafora J.W."/>
        </authorList>
    </citation>
    <scope>NUCLEOTIDE SEQUENCE</scope>
    <source>
        <strain evidence="2">RSA 2281</strain>
    </source>
</reference>
<dbReference type="Pfam" id="PF08757">
    <property type="entry name" value="CotH"/>
    <property type="match status" value="1"/>
</dbReference>
<evidence type="ECO:0000256" key="1">
    <source>
        <dbReference type="SAM" id="SignalP"/>
    </source>
</evidence>
<dbReference type="EMBL" id="JAIXMP010000014">
    <property type="protein sequence ID" value="KAI9262214.1"/>
    <property type="molecule type" value="Genomic_DNA"/>
</dbReference>
<dbReference type="Proteomes" id="UP001209540">
    <property type="component" value="Unassembled WGS sequence"/>
</dbReference>
<feature type="chain" id="PRO_5041926840" evidence="1">
    <location>
        <begin position="26"/>
        <end position="568"/>
    </location>
</feature>
<dbReference type="InterPro" id="IPR014867">
    <property type="entry name" value="Spore_coat_CotH_CotH2/3/7"/>
</dbReference>
<protein>
    <submittedName>
        <fullName evidence="2">Coth protein-domain-containing protein</fullName>
    </submittedName>
</protein>
<dbReference type="PANTHER" id="PTHR40050">
    <property type="entry name" value="INNER SPORE COAT PROTEIN H"/>
    <property type="match status" value="1"/>
</dbReference>
<gene>
    <name evidence="2" type="ORF">BDA99DRAFT_70582</name>
</gene>
<keyword evidence="3" id="KW-1185">Reference proteome</keyword>